<evidence type="ECO:0000256" key="1">
    <source>
        <dbReference type="ARBA" id="ARBA00022908"/>
    </source>
</evidence>
<dbReference type="InterPro" id="IPR013762">
    <property type="entry name" value="Integrase-like_cat_sf"/>
</dbReference>
<gene>
    <name evidence="4" type="primary">xerC</name>
</gene>
<dbReference type="InterPro" id="IPR002104">
    <property type="entry name" value="Integrase_catalytic"/>
</dbReference>
<dbReference type="PANTHER" id="PTHR30349:SF90">
    <property type="entry name" value="TYROSINE RECOMBINASE XERD"/>
    <property type="match status" value="1"/>
</dbReference>
<evidence type="ECO:0000259" key="3">
    <source>
        <dbReference type="PROSITE" id="PS51898"/>
    </source>
</evidence>
<protein>
    <submittedName>
        <fullName evidence="4">Tyrosine-type recombinase/integrase XerC</fullName>
    </submittedName>
</protein>
<keyword evidence="1" id="KW-0229">DNA integration</keyword>
<organism evidence="4">
    <name type="scientific">Aeromonas caviae</name>
    <name type="common">Aeromonas punctata</name>
    <dbReference type="NCBI Taxonomy" id="648"/>
    <lineage>
        <taxon>Bacteria</taxon>
        <taxon>Pseudomonadati</taxon>
        <taxon>Pseudomonadota</taxon>
        <taxon>Gammaproteobacteria</taxon>
        <taxon>Aeromonadales</taxon>
        <taxon>Aeromonadaceae</taxon>
        <taxon>Aeromonas</taxon>
    </lineage>
</organism>
<geneLocation type="plasmid" evidence="4">
    <name>p717068-IMP</name>
</geneLocation>
<keyword evidence="2" id="KW-0233">DNA recombination</keyword>
<evidence type="ECO:0000256" key="2">
    <source>
        <dbReference type="ARBA" id="ARBA00023172"/>
    </source>
</evidence>
<accession>A0A6M4NRW8</accession>
<dbReference type="EMBL" id="MN629346">
    <property type="protein sequence ID" value="QJR99847.1"/>
    <property type="molecule type" value="Genomic_DNA"/>
</dbReference>
<dbReference type="PANTHER" id="PTHR30349">
    <property type="entry name" value="PHAGE INTEGRASE-RELATED"/>
    <property type="match status" value="1"/>
</dbReference>
<sequence length="234" mass="26040">MGIALIAFCETTKLASKEAFFVAGVIMSVGRKPGTPGKQGRAPVPTRKQFNIALQRCEGYPHALRNKALLAMLFGLGLRPKEASSLCLSDVYDFKAEALLPELTLLKAYTKRGKVRMLPLNNELVTEHMLRYIQFRKENPRHYRPEAPLILSQRGGPFTANSLGNLANELLQVRASISKACTYSGRRFFATTLVRNRVDLRTIQRLMGHSSLATTQIYIESDPVMMADATKGIL</sequence>
<keyword evidence="4" id="KW-0614">Plasmid</keyword>
<dbReference type="InterPro" id="IPR050090">
    <property type="entry name" value="Tyrosine_recombinase_XerCD"/>
</dbReference>
<dbReference type="PROSITE" id="PS51898">
    <property type="entry name" value="TYR_RECOMBINASE"/>
    <property type="match status" value="1"/>
</dbReference>
<dbReference type="GO" id="GO:0015074">
    <property type="term" value="P:DNA integration"/>
    <property type="evidence" value="ECO:0007669"/>
    <property type="project" value="UniProtKB-KW"/>
</dbReference>
<dbReference type="GO" id="GO:0003677">
    <property type="term" value="F:DNA binding"/>
    <property type="evidence" value="ECO:0007669"/>
    <property type="project" value="InterPro"/>
</dbReference>
<dbReference type="GO" id="GO:0006310">
    <property type="term" value="P:DNA recombination"/>
    <property type="evidence" value="ECO:0007669"/>
    <property type="project" value="UniProtKB-KW"/>
</dbReference>
<proteinExistence type="predicted"/>
<reference evidence="4" key="1">
    <citation type="submission" date="2019-10" db="EMBL/GenBank/DDBJ databases">
        <authorList>
            <person name="Zhou D."/>
            <person name="Cheng Q."/>
        </authorList>
    </citation>
    <scope>NUCLEOTIDE SEQUENCE</scope>
    <source>
        <strain evidence="4">1507-17068</strain>
        <plasmid evidence="4">p717068-IMP</plasmid>
    </source>
</reference>
<evidence type="ECO:0000313" key="4">
    <source>
        <dbReference type="EMBL" id="QJR99847.1"/>
    </source>
</evidence>
<name>A0A6M4NRW8_AERCA</name>
<feature type="domain" description="Tyr recombinase" evidence="3">
    <location>
        <begin position="40"/>
        <end position="231"/>
    </location>
</feature>
<dbReference type="SUPFAM" id="SSF56349">
    <property type="entry name" value="DNA breaking-rejoining enzymes"/>
    <property type="match status" value="1"/>
</dbReference>
<dbReference type="Pfam" id="PF00589">
    <property type="entry name" value="Phage_integrase"/>
    <property type="match status" value="1"/>
</dbReference>
<dbReference type="Gene3D" id="1.10.443.10">
    <property type="entry name" value="Intergrase catalytic core"/>
    <property type="match status" value="1"/>
</dbReference>
<dbReference type="AlphaFoldDB" id="A0A6M4NRW8"/>
<dbReference type="InterPro" id="IPR011010">
    <property type="entry name" value="DNA_brk_join_enz"/>
</dbReference>